<dbReference type="PANTHER" id="PTHR30195">
    <property type="entry name" value="TYPE I SITE-SPECIFIC DEOXYRIBONUCLEASE PROTEIN SUBUNIT M AND R"/>
    <property type="match status" value="1"/>
</dbReference>
<evidence type="ECO:0000256" key="3">
    <source>
        <dbReference type="ARBA" id="ARBA00012654"/>
    </source>
</evidence>
<dbReference type="CDD" id="cd22332">
    <property type="entry name" value="HsdR_N"/>
    <property type="match status" value="1"/>
</dbReference>
<keyword evidence="13" id="KW-1185">Reference proteome</keyword>
<evidence type="ECO:0000259" key="11">
    <source>
        <dbReference type="Pfam" id="PF04313"/>
    </source>
</evidence>
<dbReference type="Proteomes" id="UP001576776">
    <property type="component" value="Unassembled WGS sequence"/>
</dbReference>
<evidence type="ECO:0000256" key="10">
    <source>
        <dbReference type="ARBA" id="ARBA00023125"/>
    </source>
</evidence>
<evidence type="ECO:0000313" key="12">
    <source>
        <dbReference type="EMBL" id="MFB2934321.1"/>
    </source>
</evidence>
<comment type="catalytic activity">
    <reaction evidence="1">
        <text>Endonucleolytic cleavage of DNA to give random double-stranded fragments with terminal 5'-phosphates, ATP is simultaneously hydrolyzed.</text>
        <dbReference type="EC" id="3.1.21.3"/>
    </reaction>
</comment>
<keyword evidence="7 12" id="KW-0255">Endonuclease</keyword>
<evidence type="ECO:0000256" key="1">
    <source>
        <dbReference type="ARBA" id="ARBA00000851"/>
    </source>
</evidence>
<evidence type="ECO:0000256" key="4">
    <source>
        <dbReference type="ARBA" id="ARBA00022722"/>
    </source>
</evidence>
<protein>
    <recommendedName>
        <fullName evidence="3">type I site-specific deoxyribonuclease</fullName>
        <ecNumber evidence="3">3.1.21.3</ecNumber>
    </recommendedName>
</protein>
<evidence type="ECO:0000256" key="5">
    <source>
        <dbReference type="ARBA" id="ARBA00022741"/>
    </source>
</evidence>
<organism evidence="12 13">
    <name type="scientific">Floridaenema fluviatile BLCC-F154</name>
    <dbReference type="NCBI Taxonomy" id="3153640"/>
    <lineage>
        <taxon>Bacteria</taxon>
        <taxon>Bacillati</taxon>
        <taxon>Cyanobacteriota</taxon>
        <taxon>Cyanophyceae</taxon>
        <taxon>Oscillatoriophycideae</taxon>
        <taxon>Aerosakkonematales</taxon>
        <taxon>Aerosakkonemataceae</taxon>
        <taxon>Floridanema</taxon>
        <taxon>Floridanema fluviatile</taxon>
    </lineage>
</organism>
<dbReference type="InterPro" id="IPR007409">
    <property type="entry name" value="Restrct_endonuc_type1_HsdR_N"/>
</dbReference>
<dbReference type="RefSeq" id="WP_413255846.1">
    <property type="nucleotide sequence ID" value="NZ_JBHFNS010000018.1"/>
</dbReference>
<comment type="similarity">
    <text evidence="2">Belongs to the HsdR family.</text>
</comment>
<keyword evidence="6" id="KW-0680">Restriction system</keyword>
<dbReference type="EC" id="3.1.21.3" evidence="3"/>
<accession>A0ABV4Y720</accession>
<keyword evidence="8" id="KW-0378">Hydrolase</keyword>
<dbReference type="PANTHER" id="PTHR30195:SF15">
    <property type="entry name" value="TYPE I RESTRICTION ENZYME HINDI ENDONUCLEASE SUBUNIT"/>
    <property type="match status" value="1"/>
</dbReference>
<sequence length="262" mass="30377">MMLVWFEVNGYTVLLDSDVAPGKVKSERSSYGEVILRDRLFQALRRINPNVPSMAIKEAIKILNSIPGDTPQAKNYNFRNFLLNGMNVSYQLGKYKLCNELKLVDYSHIQKNDWLVIQNFKVFQEKVCYSPEMVIFINGLPLGIIDLIRTNSQAFKLKESCGKIKFCSYKLPNIFSYSQILVISNGNQARVGNPYLNCEQFIPWHSICREENLINGVTELEILIQDFFDKRSFFKLMKDFIEFTEIDLDSIPKECKCRHKGD</sequence>
<dbReference type="EMBL" id="JBHFNS010000018">
    <property type="protein sequence ID" value="MFB2934321.1"/>
    <property type="molecule type" value="Genomic_DNA"/>
</dbReference>
<comment type="caution">
    <text evidence="12">The sequence shown here is derived from an EMBL/GenBank/DDBJ whole genome shotgun (WGS) entry which is preliminary data.</text>
</comment>
<keyword evidence="9" id="KW-0067">ATP-binding</keyword>
<gene>
    <name evidence="12" type="ORF">ACE1B6_03505</name>
</gene>
<evidence type="ECO:0000256" key="9">
    <source>
        <dbReference type="ARBA" id="ARBA00022840"/>
    </source>
</evidence>
<evidence type="ECO:0000256" key="7">
    <source>
        <dbReference type="ARBA" id="ARBA00022759"/>
    </source>
</evidence>
<feature type="domain" description="Restriction endonuclease type I HsdR N-terminal" evidence="11">
    <location>
        <begin position="3"/>
        <end position="193"/>
    </location>
</feature>
<keyword evidence="10" id="KW-0238">DNA-binding</keyword>
<keyword evidence="4" id="KW-0540">Nuclease</keyword>
<evidence type="ECO:0000256" key="8">
    <source>
        <dbReference type="ARBA" id="ARBA00022801"/>
    </source>
</evidence>
<keyword evidence="5" id="KW-0547">Nucleotide-binding</keyword>
<dbReference type="Pfam" id="PF04313">
    <property type="entry name" value="HSDR_N"/>
    <property type="match status" value="1"/>
</dbReference>
<dbReference type="GO" id="GO:0004519">
    <property type="term" value="F:endonuclease activity"/>
    <property type="evidence" value="ECO:0007669"/>
    <property type="project" value="UniProtKB-KW"/>
</dbReference>
<evidence type="ECO:0000256" key="2">
    <source>
        <dbReference type="ARBA" id="ARBA00008598"/>
    </source>
</evidence>
<name>A0ABV4Y720_9CYAN</name>
<dbReference type="Gene3D" id="3.90.1570.50">
    <property type="match status" value="1"/>
</dbReference>
<evidence type="ECO:0000313" key="13">
    <source>
        <dbReference type="Proteomes" id="UP001576776"/>
    </source>
</evidence>
<reference evidence="12 13" key="1">
    <citation type="submission" date="2024-09" db="EMBL/GenBank/DDBJ databases">
        <title>Floridaenema gen nov. (Aerosakkonemataceae, Aerosakkonematales ord. nov., Cyanobacteria) from benthic tropical and subtropical fresh waters, with the description of four new species.</title>
        <authorList>
            <person name="Moretto J.A."/>
            <person name="Berthold D.E."/>
            <person name="Lefler F.W."/>
            <person name="Huang I.-S."/>
            <person name="Laughinghouse H. IV."/>
        </authorList>
    </citation>
    <scope>NUCLEOTIDE SEQUENCE [LARGE SCALE GENOMIC DNA]</scope>
    <source>
        <strain evidence="12 13">BLCC-F154</strain>
    </source>
</reference>
<proteinExistence type="inferred from homology"/>
<evidence type="ECO:0000256" key="6">
    <source>
        <dbReference type="ARBA" id="ARBA00022747"/>
    </source>
</evidence>
<dbReference type="InterPro" id="IPR051268">
    <property type="entry name" value="Type-I_R_enzyme_R_subunit"/>
</dbReference>